<dbReference type="InterPro" id="IPR036388">
    <property type="entry name" value="WH-like_DNA-bd_sf"/>
</dbReference>
<keyword evidence="2" id="KW-0805">Transcription regulation</keyword>
<dbReference type="GO" id="GO:0043565">
    <property type="term" value="F:sequence-specific DNA binding"/>
    <property type="evidence" value="ECO:0007669"/>
    <property type="project" value="TreeGrafter"/>
</dbReference>
<evidence type="ECO:0000256" key="2">
    <source>
        <dbReference type="ARBA" id="ARBA00023015"/>
    </source>
</evidence>
<dbReference type="PANTHER" id="PTHR30537">
    <property type="entry name" value="HTH-TYPE TRANSCRIPTIONAL REGULATOR"/>
    <property type="match status" value="1"/>
</dbReference>
<dbReference type="Proteomes" id="UP000198654">
    <property type="component" value="Unassembled WGS sequence"/>
</dbReference>
<accession>A0A1G9S115</accession>
<dbReference type="GO" id="GO:0003700">
    <property type="term" value="F:DNA-binding transcription factor activity"/>
    <property type="evidence" value="ECO:0007669"/>
    <property type="project" value="InterPro"/>
</dbReference>
<evidence type="ECO:0000259" key="5">
    <source>
        <dbReference type="PROSITE" id="PS50931"/>
    </source>
</evidence>
<reference evidence="6 7" key="1">
    <citation type="submission" date="2016-10" db="EMBL/GenBank/DDBJ databases">
        <authorList>
            <person name="de Groot N.N."/>
        </authorList>
    </citation>
    <scope>NUCLEOTIDE SEQUENCE [LARGE SCALE GENOMIC DNA]</scope>
    <source>
        <strain evidence="6 7">DSM 14789</strain>
    </source>
</reference>
<dbReference type="PANTHER" id="PTHR30537:SF5">
    <property type="entry name" value="HTH-TYPE TRANSCRIPTIONAL ACTIVATOR TTDR-RELATED"/>
    <property type="match status" value="1"/>
</dbReference>
<dbReference type="GO" id="GO:0006351">
    <property type="term" value="P:DNA-templated transcription"/>
    <property type="evidence" value="ECO:0007669"/>
    <property type="project" value="TreeGrafter"/>
</dbReference>
<dbReference type="Gene3D" id="3.40.190.290">
    <property type="match status" value="1"/>
</dbReference>
<dbReference type="InterPro" id="IPR005119">
    <property type="entry name" value="LysR_subst-bd"/>
</dbReference>
<dbReference type="Gene3D" id="1.10.10.10">
    <property type="entry name" value="Winged helix-like DNA-binding domain superfamily/Winged helix DNA-binding domain"/>
    <property type="match status" value="1"/>
</dbReference>
<proteinExistence type="inferred from homology"/>
<dbReference type="OrthoDB" id="9815676at2"/>
<evidence type="ECO:0000256" key="4">
    <source>
        <dbReference type="ARBA" id="ARBA00023163"/>
    </source>
</evidence>
<feature type="domain" description="HTH lysR-type" evidence="5">
    <location>
        <begin position="1"/>
        <end position="59"/>
    </location>
</feature>
<dbReference type="Pfam" id="PF03466">
    <property type="entry name" value="LysR_substrate"/>
    <property type="match status" value="1"/>
</dbReference>
<dbReference type="AlphaFoldDB" id="A0A1G9S115"/>
<organism evidence="6 7">
    <name type="scientific">Modicisalibacter muralis</name>
    <dbReference type="NCBI Taxonomy" id="119000"/>
    <lineage>
        <taxon>Bacteria</taxon>
        <taxon>Pseudomonadati</taxon>
        <taxon>Pseudomonadota</taxon>
        <taxon>Gammaproteobacteria</taxon>
        <taxon>Oceanospirillales</taxon>
        <taxon>Halomonadaceae</taxon>
        <taxon>Modicisalibacter</taxon>
    </lineage>
</organism>
<dbReference type="SUPFAM" id="SSF53850">
    <property type="entry name" value="Periplasmic binding protein-like II"/>
    <property type="match status" value="1"/>
</dbReference>
<evidence type="ECO:0000256" key="3">
    <source>
        <dbReference type="ARBA" id="ARBA00023125"/>
    </source>
</evidence>
<dbReference type="InterPro" id="IPR058163">
    <property type="entry name" value="LysR-type_TF_proteobact-type"/>
</dbReference>
<dbReference type="InterPro" id="IPR036390">
    <property type="entry name" value="WH_DNA-bd_sf"/>
</dbReference>
<name>A0A1G9S115_9GAMM</name>
<keyword evidence="4" id="KW-0804">Transcription</keyword>
<dbReference type="RefSeq" id="WP_089730901.1">
    <property type="nucleotide sequence ID" value="NZ_FNGI01000018.1"/>
</dbReference>
<dbReference type="PROSITE" id="PS50931">
    <property type="entry name" value="HTH_LYSR"/>
    <property type="match status" value="1"/>
</dbReference>
<dbReference type="FunFam" id="1.10.10.10:FF:000001">
    <property type="entry name" value="LysR family transcriptional regulator"/>
    <property type="match status" value="1"/>
</dbReference>
<keyword evidence="3 6" id="KW-0238">DNA-binding</keyword>
<dbReference type="Pfam" id="PF00126">
    <property type="entry name" value="HTH_1"/>
    <property type="match status" value="1"/>
</dbReference>
<dbReference type="InterPro" id="IPR000847">
    <property type="entry name" value="LysR_HTH_N"/>
</dbReference>
<dbReference type="STRING" id="119000.SAMN05661010_03855"/>
<dbReference type="SUPFAM" id="SSF46785">
    <property type="entry name" value="Winged helix' DNA-binding domain"/>
    <property type="match status" value="1"/>
</dbReference>
<evidence type="ECO:0000256" key="1">
    <source>
        <dbReference type="ARBA" id="ARBA00009437"/>
    </source>
</evidence>
<sequence length="296" mass="32758">MDHLTALKVFRQVVELGSFAGAGRHLGLSPPAISKNISELEAHLNVRLLHRTTRRMSLTEAGALYYARVVRILDDLEEADGSLGPLQQTARGLLRISAPMTLTLTCLSTAIPKFLSRYPELSIDLHLDDRRVDIVRDGYDIAIRGSDKLEDSSLIARKLMSLTHVVCGAPAYFERRGIPATPDDLRDHDCVQFTLSGHASEWEFNAAGRSVSVPVDGRYKVTSSLAVRDALCAGFGLSLIPWLYVREDIEQGRLRTVLDDWSSVETGVYAVYPSRRHVVAKVRAFLDFLDAELGNG</sequence>
<dbReference type="EMBL" id="FNGI01000018">
    <property type="protein sequence ID" value="SDM29114.1"/>
    <property type="molecule type" value="Genomic_DNA"/>
</dbReference>
<protein>
    <submittedName>
        <fullName evidence="6">DNA-binding transcriptional regulator, LysR family</fullName>
    </submittedName>
</protein>
<keyword evidence="7" id="KW-1185">Reference proteome</keyword>
<dbReference type="FunFam" id="3.40.190.290:FF:000001">
    <property type="entry name" value="Transcriptional regulator, LysR family"/>
    <property type="match status" value="1"/>
</dbReference>
<dbReference type="CDD" id="cd08422">
    <property type="entry name" value="PBP2_CrgA_like"/>
    <property type="match status" value="1"/>
</dbReference>
<evidence type="ECO:0000313" key="6">
    <source>
        <dbReference type="EMBL" id="SDM29114.1"/>
    </source>
</evidence>
<gene>
    <name evidence="6" type="ORF">SAMN05661010_03855</name>
</gene>
<evidence type="ECO:0000313" key="7">
    <source>
        <dbReference type="Proteomes" id="UP000198654"/>
    </source>
</evidence>
<comment type="similarity">
    <text evidence="1">Belongs to the LysR transcriptional regulatory family.</text>
</comment>